<dbReference type="NCBIfam" id="TIGR00277">
    <property type="entry name" value="HDIG"/>
    <property type="match status" value="1"/>
</dbReference>
<dbReference type="CDD" id="cd00077">
    <property type="entry name" value="HDc"/>
    <property type="match status" value="1"/>
</dbReference>
<proteinExistence type="predicted"/>
<keyword evidence="1" id="KW-0812">Transmembrane</keyword>
<dbReference type="InterPro" id="IPR037522">
    <property type="entry name" value="HD_GYP_dom"/>
</dbReference>
<protein>
    <submittedName>
        <fullName evidence="3">Nucleotidyltransferase with HDIG domain</fullName>
    </submittedName>
</protein>
<dbReference type="EMBL" id="JAGGLM010000006">
    <property type="protein sequence ID" value="MBP2032673.1"/>
    <property type="molecule type" value="Genomic_DNA"/>
</dbReference>
<feature type="transmembrane region" description="Helical" evidence="1">
    <location>
        <begin position="75"/>
        <end position="99"/>
    </location>
</feature>
<keyword evidence="1" id="KW-0472">Membrane</keyword>
<dbReference type="Pfam" id="PF13487">
    <property type="entry name" value="HD_5"/>
    <property type="match status" value="1"/>
</dbReference>
<dbReference type="Proteomes" id="UP001519307">
    <property type="component" value="Unassembled WGS sequence"/>
</dbReference>
<gene>
    <name evidence="3" type="ORF">J2Z42_001347</name>
</gene>
<feature type="domain" description="HD-GYP" evidence="2">
    <location>
        <begin position="107"/>
        <end position="300"/>
    </location>
</feature>
<feature type="transmembrane region" description="Helical" evidence="1">
    <location>
        <begin position="44"/>
        <end position="63"/>
    </location>
</feature>
<dbReference type="SMART" id="SM00471">
    <property type="entry name" value="HDc"/>
    <property type="match status" value="1"/>
</dbReference>
<sequence length="316" mass="36214">MNPNLISSFILIVLGAVIMSVNIKISFNIYKKLKLIPVKRRKSINILCEIHLTLICFFLFGYLLMAFCTIRGRIIIIRLLLTGVILFLGAIFVFIGIIIQSKMLRLIDETYMQTIRSLTRAIEVRDKYTEGHSEHVANLSILICKNLSKKFNMKMIEYAGLLHDVGKIGVPEYILNKPGKLSDSEMNIMRTHAKMSRDIIKPISGFNEISDWILYHHERMDGKGYYHIDADNIPIQSRIIAVADTYSALVTNRPYRNGMEHNKAIRIMKECAGTQLDSGILNTFLNIPINEVKKCMVKNFNEVAKEIDESLEKFKL</sequence>
<organism evidence="3 4">
    <name type="scientific">Clostridium algifaecis</name>
    <dbReference type="NCBI Taxonomy" id="1472040"/>
    <lineage>
        <taxon>Bacteria</taxon>
        <taxon>Bacillati</taxon>
        <taxon>Bacillota</taxon>
        <taxon>Clostridia</taxon>
        <taxon>Eubacteriales</taxon>
        <taxon>Clostridiaceae</taxon>
        <taxon>Clostridium</taxon>
    </lineage>
</organism>
<keyword evidence="4" id="KW-1185">Reference proteome</keyword>
<dbReference type="PROSITE" id="PS51832">
    <property type="entry name" value="HD_GYP"/>
    <property type="match status" value="1"/>
</dbReference>
<comment type="caution">
    <text evidence="3">The sequence shown here is derived from an EMBL/GenBank/DDBJ whole genome shotgun (WGS) entry which is preliminary data.</text>
</comment>
<dbReference type="PANTHER" id="PTHR43155">
    <property type="entry name" value="CYCLIC DI-GMP PHOSPHODIESTERASE PA4108-RELATED"/>
    <property type="match status" value="1"/>
</dbReference>
<name>A0ABS4KRL6_9CLOT</name>
<feature type="transmembrane region" description="Helical" evidence="1">
    <location>
        <begin position="6"/>
        <end position="23"/>
    </location>
</feature>
<evidence type="ECO:0000313" key="4">
    <source>
        <dbReference type="Proteomes" id="UP001519307"/>
    </source>
</evidence>
<dbReference type="Gene3D" id="1.10.3210.10">
    <property type="entry name" value="Hypothetical protein af1432"/>
    <property type="match status" value="1"/>
</dbReference>
<dbReference type="InterPro" id="IPR006675">
    <property type="entry name" value="HDIG_dom"/>
</dbReference>
<reference evidence="3 4" key="1">
    <citation type="submission" date="2021-03" db="EMBL/GenBank/DDBJ databases">
        <title>Genomic Encyclopedia of Type Strains, Phase IV (KMG-IV): sequencing the most valuable type-strain genomes for metagenomic binning, comparative biology and taxonomic classification.</title>
        <authorList>
            <person name="Goeker M."/>
        </authorList>
    </citation>
    <scope>NUCLEOTIDE SEQUENCE [LARGE SCALE GENOMIC DNA]</scope>
    <source>
        <strain evidence="3 4">DSM 28783</strain>
    </source>
</reference>
<dbReference type="InterPro" id="IPR003607">
    <property type="entry name" value="HD/PDEase_dom"/>
</dbReference>
<dbReference type="RefSeq" id="WP_209701853.1">
    <property type="nucleotide sequence ID" value="NZ_JAGGLM010000006.1"/>
</dbReference>
<keyword evidence="1" id="KW-1133">Transmembrane helix</keyword>
<accession>A0ABS4KRL6</accession>
<evidence type="ECO:0000259" key="2">
    <source>
        <dbReference type="PROSITE" id="PS51832"/>
    </source>
</evidence>
<dbReference type="SUPFAM" id="SSF109604">
    <property type="entry name" value="HD-domain/PDEase-like"/>
    <property type="match status" value="1"/>
</dbReference>
<dbReference type="PANTHER" id="PTHR43155:SF2">
    <property type="entry name" value="CYCLIC DI-GMP PHOSPHODIESTERASE PA4108"/>
    <property type="match status" value="1"/>
</dbReference>
<evidence type="ECO:0000313" key="3">
    <source>
        <dbReference type="EMBL" id="MBP2032673.1"/>
    </source>
</evidence>
<evidence type="ECO:0000256" key="1">
    <source>
        <dbReference type="SAM" id="Phobius"/>
    </source>
</evidence>